<keyword evidence="7" id="KW-1185">Reference proteome</keyword>
<name>A0A7D6JSU2_9CYAN</name>
<dbReference type="RefSeq" id="WP_181496730.1">
    <property type="nucleotide sequence ID" value="NZ_CP032152.1"/>
</dbReference>
<dbReference type="InterPro" id="IPR001900">
    <property type="entry name" value="RNase_II/R"/>
</dbReference>
<keyword evidence="2" id="KW-0378">Hydrolase</keyword>
<evidence type="ECO:0000256" key="2">
    <source>
        <dbReference type="ARBA" id="ARBA00022801"/>
    </source>
</evidence>
<dbReference type="AlphaFoldDB" id="A0A7D6JSU2"/>
<sequence>MHFTIASLLANFSEDKFVAPKVLEKKLGCDDPESQRELEIALDALERIGLLIKERGKYRRTSDDGLIEGRLRCSSKGFCFAIQDTEGAEDIFVREHQLSTAWNGDRVLVRVTREGRRKKSPEGEVKLILERGNPSVIARVKQTEDGFRAIPLDDRLLFEIALEPNDLVPDLSTVVDQLVHVNIRRYPLGGYLPIGEIGQILGSDAQSAPALDLICCKHNLMRQFSPAVRTAAATLNAQLATLDLSDRQDLRELVTITLVAPGQEPQVAFSLDPIDAHRWHLGIHISDVGGLLPRDELLDRTARRLGMTLATPELSLPLLPQELERLRLLPGGDRAAISLLIVINTAGEVQSYRIYRSCIRIDACVTSEQVAATLALGDSSGDWLRALIHLANAVSEQRQARGSIEVTPADALSLAYADEGLAPAIPLPRVTPWTSLVILANELLARHLAKLGVPALYRTQPVPELYAVQDFLKLCQNLNLPLSLDNPSQVTPHDYQRFMAQLATSDLAAVLQELLLDKLKPASDAAAALPHFSLATGEGYGHFCSPLQRYTDIVNQRILHILLTEGRDRRGPRAKERVNLGESSCLEQVNWTVFTTDTQREVDTLLNELVPHLQERERQTYTAWKDLVGLQRVRQVQACIGEVRSGIITGVQSYGFFVELIDFNVEGLVHVSSLKDDWYEYRAHAQTLTGRRNRLRYRLGDRVEVLIKNVDSYRQQVDLAVMSGGSQATEEDLNGASDNGEALPPSEDDAPENL</sequence>
<evidence type="ECO:0000313" key="7">
    <source>
        <dbReference type="Proteomes" id="UP000261812"/>
    </source>
</evidence>
<dbReference type="SMART" id="SM00357">
    <property type="entry name" value="CSP"/>
    <property type="match status" value="1"/>
</dbReference>
<dbReference type="PANTHER" id="PTHR23355:SF9">
    <property type="entry name" value="DIS3-LIKE EXONUCLEASE 2"/>
    <property type="match status" value="1"/>
</dbReference>
<proteinExistence type="predicted"/>
<dbReference type="InterPro" id="IPR003029">
    <property type="entry name" value="S1_domain"/>
</dbReference>
<dbReference type="InterPro" id="IPR050180">
    <property type="entry name" value="RNR_Ribonuclease"/>
</dbReference>
<dbReference type="GO" id="GO:0005829">
    <property type="term" value="C:cytosol"/>
    <property type="evidence" value="ECO:0007669"/>
    <property type="project" value="TreeGrafter"/>
</dbReference>
<dbReference type="GO" id="GO:0006402">
    <property type="term" value="P:mRNA catabolic process"/>
    <property type="evidence" value="ECO:0007669"/>
    <property type="project" value="TreeGrafter"/>
</dbReference>
<dbReference type="Pfam" id="PF00575">
    <property type="entry name" value="S1"/>
    <property type="match status" value="1"/>
</dbReference>
<feature type="region of interest" description="Disordered" evidence="4">
    <location>
        <begin position="724"/>
        <end position="754"/>
    </location>
</feature>
<accession>A0A7D6JSU2</accession>
<dbReference type="InterPro" id="IPR011129">
    <property type="entry name" value="CSD"/>
</dbReference>
<dbReference type="InterPro" id="IPR012340">
    <property type="entry name" value="NA-bd_OB-fold"/>
</dbReference>
<protein>
    <submittedName>
        <fullName evidence="6">VacB/RNase II family 3'-5' exoribonuclease</fullName>
    </submittedName>
</protein>
<evidence type="ECO:0000256" key="1">
    <source>
        <dbReference type="ARBA" id="ARBA00022722"/>
    </source>
</evidence>
<dbReference type="EMBL" id="CP032152">
    <property type="protein sequence ID" value="QLL29997.1"/>
    <property type="molecule type" value="Genomic_DNA"/>
</dbReference>
<dbReference type="Gene3D" id="2.40.50.140">
    <property type="entry name" value="Nucleic acid-binding proteins"/>
    <property type="match status" value="2"/>
</dbReference>
<dbReference type="KEGG" id="tsq:D3A95_06120"/>
<keyword evidence="1" id="KW-0540">Nuclease</keyword>
<dbReference type="GO" id="GO:0003723">
    <property type="term" value="F:RNA binding"/>
    <property type="evidence" value="ECO:0007669"/>
    <property type="project" value="InterPro"/>
</dbReference>
<dbReference type="SMART" id="SM00316">
    <property type="entry name" value="S1"/>
    <property type="match status" value="1"/>
</dbReference>
<dbReference type="GO" id="GO:0004527">
    <property type="term" value="F:exonuclease activity"/>
    <property type="evidence" value="ECO:0007669"/>
    <property type="project" value="UniProtKB-KW"/>
</dbReference>
<dbReference type="CDD" id="cd04471">
    <property type="entry name" value="S1_RNase_R"/>
    <property type="match status" value="1"/>
</dbReference>
<dbReference type="Pfam" id="PF08206">
    <property type="entry name" value="OB_RNB"/>
    <property type="match status" value="1"/>
</dbReference>
<dbReference type="Proteomes" id="UP000261812">
    <property type="component" value="Chromosome"/>
</dbReference>
<evidence type="ECO:0000256" key="3">
    <source>
        <dbReference type="ARBA" id="ARBA00022839"/>
    </source>
</evidence>
<dbReference type="Pfam" id="PF00773">
    <property type="entry name" value="RNB"/>
    <property type="match status" value="1"/>
</dbReference>
<dbReference type="GO" id="GO:0004540">
    <property type="term" value="F:RNA nuclease activity"/>
    <property type="evidence" value="ECO:0007669"/>
    <property type="project" value="InterPro"/>
</dbReference>
<organism evidence="6 7">
    <name type="scientific">Thermosynechococcus sichuanensis E542</name>
    <dbReference type="NCBI Taxonomy" id="2016101"/>
    <lineage>
        <taxon>Bacteria</taxon>
        <taxon>Bacillati</taxon>
        <taxon>Cyanobacteriota</taxon>
        <taxon>Cyanophyceae</taxon>
        <taxon>Acaryochloridales</taxon>
        <taxon>Thermosynechococcaceae</taxon>
        <taxon>Thermosynechococcus</taxon>
        <taxon>Thermosynechococcus sichuanensis</taxon>
    </lineage>
</organism>
<dbReference type="SUPFAM" id="SSF50249">
    <property type="entry name" value="Nucleic acid-binding proteins"/>
    <property type="match status" value="3"/>
</dbReference>
<gene>
    <name evidence="6" type="ORF">D3A95_06120</name>
</gene>
<evidence type="ECO:0000313" key="6">
    <source>
        <dbReference type="EMBL" id="QLL29997.1"/>
    </source>
</evidence>
<keyword evidence="3" id="KW-0269">Exonuclease</keyword>
<dbReference type="SMART" id="SM00955">
    <property type="entry name" value="RNB"/>
    <property type="match status" value="1"/>
</dbReference>
<dbReference type="PANTHER" id="PTHR23355">
    <property type="entry name" value="RIBONUCLEASE"/>
    <property type="match status" value="1"/>
</dbReference>
<dbReference type="InterPro" id="IPR013223">
    <property type="entry name" value="RNase_B_OB_dom"/>
</dbReference>
<reference evidence="7" key="1">
    <citation type="submission" date="2018-09" db="EMBL/GenBank/DDBJ databases">
        <title>Complete genome sequence of thermophilic cyanobacteria strain Thermosynechococcus elongatus PKUAC-SCTE542.</title>
        <authorList>
            <person name="Liang Y."/>
            <person name="Tang J."/>
            <person name="Daroch M."/>
        </authorList>
    </citation>
    <scope>NUCLEOTIDE SEQUENCE [LARGE SCALE GENOMIC DNA]</scope>
    <source>
        <strain evidence="7">E542</strain>
    </source>
</reference>
<evidence type="ECO:0000256" key="4">
    <source>
        <dbReference type="SAM" id="MobiDB-lite"/>
    </source>
</evidence>
<feature type="domain" description="S1 motif" evidence="5">
    <location>
        <begin position="641"/>
        <end position="722"/>
    </location>
</feature>
<dbReference type="PROSITE" id="PS50126">
    <property type="entry name" value="S1"/>
    <property type="match status" value="1"/>
</dbReference>
<evidence type="ECO:0000259" key="5">
    <source>
        <dbReference type="PROSITE" id="PS50126"/>
    </source>
</evidence>